<evidence type="ECO:0000259" key="9">
    <source>
        <dbReference type="Pfam" id="PF12804"/>
    </source>
</evidence>
<comment type="subunit">
    <text evidence="8">Monomer.</text>
</comment>
<evidence type="ECO:0000256" key="4">
    <source>
        <dbReference type="ARBA" id="ARBA00022741"/>
    </source>
</evidence>
<sequence length="194" mass="22525">MDVLTGIILTGGKSLRMNGKDKGLISLYGMPLYQHVLRRLKPQVNNIIINANRNINIYKSSGYAVIQDSFKNVSGPLCGIISSFNFINTDWAVFCPCDTPNIPLNFVEKLLKNKHIAPILWVRSKIRDHPTMVLINRKIIKLYKLKENDLNKYNLIDFFKRYGGYPILFIDSELLFYNINTQIDLKNYKNLYKY</sequence>
<organism evidence="10 11">
    <name type="scientific">Candidatus Pantoea edessiphila</name>
    <dbReference type="NCBI Taxonomy" id="2044610"/>
    <lineage>
        <taxon>Bacteria</taxon>
        <taxon>Pseudomonadati</taxon>
        <taxon>Pseudomonadota</taxon>
        <taxon>Gammaproteobacteria</taxon>
        <taxon>Enterobacterales</taxon>
        <taxon>Erwiniaceae</taxon>
        <taxon>Pantoea</taxon>
    </lineage>
</organism>
<evidence type="ECO:0000256" key="3">
    <source>
        <dbReference type="ARBA" id="ARBA00022723"/>
    </source>
</evidence>
<dbReference type="GO" id="GO:0061603">
    <property type="term" value="F:molybdenum cofactor guanylyltransferase activity"/>
    <property type="evidence" value="ECO:0007669"/>
    <property type="project" value="UniProtKB-EC"/>
</dbReference>
<feature type="binding site" evidence="8">
    <location>
        <position position="50"/>
    </location>
    <ligand>
        <name>GTP</name>
        <dbReference type="ChEBI" id="CHEBI:37565"/>
    </ligand>
</feature>
<feature type="binding site" evidence="8">
    <location>
        <position position="98"/>
    </location>
    <ligand>
        <name>Mg(2+)</name>
        <dbReference type="ChEBI" id="CHEBI:18420"/>
    </ligand>
</feature>
<dbReference type="GO" id="GO:0005525">
    <property type="term" value="F:GTP binding"/>
    <property type="evidence" value="ECO:0007669"/>
    <property type="project" value="UniProtKB-UniRule"/>
</dbReference>
<proteinExistence type="inferred from homology"/>
<keyword evidence="3 8" id="KW-0479">Metal-binding</keyword>
<comment type="domain">
    <text evidence="8">The N-terminal domain determines nucleotide recognition and specific binding, while the C-terminal domain determines the specific binding to the target protein.</text>
</comment>
<dbReference type="GO" id="GO:0005737">
    <property type="term" value="C:cytoplasm"/>
    <property type="evidence" value="ECO:0007669"/>
    <property type="project" value="UniProtKB-SubCell"/>
</dbReference>
<keyword evidence="1 8" id="KW-0963">Cytoplasm</keyword>
<comment type="caution">
    <text evidence="10">The sequence shown here is derived from an EMBL/GenBank/DDBJ whole genome shotgun (WGS) entry which is preliminary data.</text>
</comment>
<dbReference type="InterPro" id="IPR013482">
    <property type="entry name" value="Molybde_CF_guanTrfase"/>
</dbReference>
<feature type="domain" description="MobA-like NTP transferase" evidence="9">
    <location>
        <begin position="6"/>
        <end position="140"/>
    </location>
</feature>
<keyword evidence="5 8" id="KW-0460">Magnesium</keyword>
<protein>
    <recommendedName>
        <fullName evidence="8">Molybdenum cofactor guanylyltransferase</fullName>
        <shortName evidence="8">MoCo guanylyltransferase</shortName>
        <ecNumber evidence="8">2.7.7.77</ecNumber>
    </recommendedName>
    <alternativeName>
        <fullName evidence="8">GTP:molybdopterin guanylyltransferase</fullName>
    </alternativeName>
    <alternativeName>
        <fullName evidence="8">Mo-MPT guanylyltransferase</fullName>
    </alternativeName>
    <alternativeName>
        <fullName evidence="8">Molybdopterin guanylyltransferase</fullName>
    </alternativeName>
    <alternativeName>
        <fullName evidence="8">Molybdopterin-guanine dinucleotide synthase</fullName>
        <shortName evidence="8">MGD synthase</shortName>
    </alternativeName>
</protein>
<comment type="catalytic activity">
    <reaction evidence="8">
        <text>Mo-molybdopterin + GTP + H(+) = Mo-molybdopterin guanine dinucleotide + diphosphate</text>
        <dbReference type="Rhea" id="RHEA:34243"/>
        <dbReference type="ChEBI" id="CHEBI:15378"/>
        <dbReference type="ChEBI" id="CHEBI:33019"/>
        <dbReference type="ChEBI" id="CHEBI:37565"/>
        <dbReference type="ChEBI" id="CHEBI:71302"/>
        <dbReference type="ChEBI" id="CHEBI:71310"/>
        <dbReference type="EC" id="2.7.7.77"/>
    </reaction>
</comment>
<feature type="binding site" evidence="8">
    <location>
        <begin position="9"/>
        <end position="11"/>
    </location>
    <ligand>
        <name>GTP</name>
        <dbReference type="ChEBI" id="CHEBI:37565"/>
    </ligand>
</feature>
<accession>A0A2P5SXM1</accession>
<evidence type="ECO:0000313" key="11">
    <source>
        <dbReference type="Proteomes" id="UP000296034"/>
    </source>
</evidence>
<dbReference type="PANTHER" id="PTHR19136:SF81">
    <property type="entry name" value="MOLYBDENUM COFACTOR GUANYLYLTRANSFERASE"/>
    <property type="match status" value="1"/>
</dbReference>
<dbReference type="RefSeq" id="WP_136131824.1">
    <property type="nucleotide sequence ID" value="NZ_PDKS01000004.1"/>
</dbReference>
<dbReference type="InterPro" id="IPR029044">
    <property type="entry name" value="Nucleotide-diphossugar_trans"/>
</dbReference>
<evidence type="ECO:0000256" key="8">
    <source>
        <dbReference type="HAMAP-Rule" id="MF_00316"/>
    </source>
</evidence>
<keyword evidence="2 8" id="KW-0808">Transferase</keyword>
<dbReference type="NCBIfam" id="TIGR02665">
    <property type="entry name" value="molyb_mobA"/>
    <property type="match status" value="1"/>
</dbReference>
<feature type="binding site" evidence="8">
    <location>
        <position position="68"/>
    </location>
    <ligand>
        <name>GTP</name>
        <dbReference type="ChEBI" id="CHEBI:37565"/>
    </ligand>
</feature>
<evidence type="ECO:0000256" key="7">
    <source>
        <dbReference type="ARBA" id="ARBA00023150"/>
    </source>
</evidence>
<dbReference type="CDD" id="cd02503">
    <property type="entry name" value="MobA"/>
    <property type="match status" value="1"/>
</dbReference>
<dbReference type="Proteomes" id="UP000296034">
    <property type="component" value="Unassembled WGS sequence"/>
</dbReference>
<dbReference type="OrthoDB" id="9788394at2"/>
<dbReference type="PANTHER" id="PTHR19136">
    <property type="entry name" value="MOLYBDENUM COFACTOR GUANYLYLTRANSFERASE"/>
    <property type="match status" value="1"/>
</dbReference>
<comment type="similarity">
    <text evidence="8">Belongs to the MobA family.</text>
</comment>
<name>A0A2P5SXM1_9GAMM</name>
<feature type="binding site" evidence="8">
    <location>
        <position position="98"/>
    </location>
    <ligand>
        <name>GTP</name>
        <dbReference type="ChEBI" id="CHEBI:37565"/>
    </ligand>
</feature>
<keyword evidence="6 8" id="KW-0342">GTP-binding</keyword>
<comment type="cofactor">
    <cofactor evidence="8">
        <name>Mg(2+)</name>
        <dbReference type="ChEBI" id="CHEBI:18420"/>
    </cofactor>
</comment>
<dbReference type="GO" id="GO:0046872">
    <property type="term" value="F:metal ion binding"/>
    <property type="evidence" value="ECO:0007669"/>
    <property type="project" value="UniProtKB-KW"/>
</dbReference>
<reference evidence="10 11" key="1">
    <citation type="journal article" date="2018" name="Genome Biol. Evol.">
        <title>Cladogenesis and Genomic Streamlining in Extracellular Endosymbionts of Tropical Stink Bugs.</title>
        <authorList>
            <person name="Otero-Bravo A."/>
            <person name="Goffredi S."/>
            <person name="Sabree Z.L."/>
        </authorList>
    </citation>
    <scope>NUCLEOTIDE SEQUENCE [LARGE SCALE GENOMIC DNA]</scope>
    <source>
        <strain evidence="10 11">SoET</strain>
    </source>
</reference>
<evidence type="ECO:0000256" key="2">
    <source>
        <dbReference type="ARBA" id="ARBA00022679"/>
    </source>
</evidence>
<keyword evidence="4 8" id="KW-0547">Nucleotide-binding</keyword>
<keyword evidence="10" id="KW-0548">Nucleotidyltransferase</keyword>
<evidence type="ECO:0000313" key="10">
    <source>
        <dbReference type="EMBL" id="PPI87053.1"/>
    </source>
</evidence>
<dbReference type="HAMAP" id="MF_00316">
    <property type="entry name" value="MobA"/>
    <property type="match status" value="1"/>
</dbReference>
<feature type="binding site" evidence="8">
    <location>
        <position position="22"/>
    </location>
    <ligand>
        <name>GTP</name>
        <dbReference type="ChEBI" id="CHEBI:37565"/>
    </ligand>
</feature>
<dbReference type="AlphaFoldDB" id="A0A2P5SXM1"/>
<evidence type="ECO:0000256" key="5">
    <source>
        <dbReference type="ARBA" id="ARBA00022842"/>
    </source>
</evidence>
<comment type="subcellular location">
    <subcellularLocation>
        <location evidence="8">Cytoplasm</location>
    </subcellularLocation>
</comment>
<dbReference type="Pfam" id="PF12804">
    <property type="entry name" value="NTP_transf_3"/>
    <property type="match status" value="1"/>
</dbReference>
<gene>
    <name evidence="8 10" type="primary">mobA</name>
    <name evidence="10" type="ORF">CRV11_02710</name>
</gene>
<dbReference type="InterPro" id="IPR025877">
    <property type="entry name" value="MobA-like_NTP_Trfase"/>
</dbReference>
<dbReference type="EMBL" id="PDKS01000004">
    <property type="protein sequence ID" value="PPI87053.1"/>
    <property type="molecule type" value="Genomic_DNA"/>
</dbReference>
<dbReference type="EC" id="2.7.7.77" evidence="8"/>
<evidence type="ECO:0000256" key="1">
    <source>
        <dbReference type="ARBA" id="ARBA00022490"/>
    </source>
</evidence>
<keyword evidence="7 8" id="KW-0501">Molybdenum cofactor biosynthesis</keyword>
<dbReference type="SUPFAM" id="SSF53448">
    <property type="entry name" value="Nucleotide-diphospho-sugar transferases"/>
    <property type="match status" value="1"/>
</dbReference>
<comment type="function">
    <text evidence="8">Transfers a GMP moiety from GTP to Mo-molybdopterin (Mo-MPT) cofactor (Moco or molybdenum cofactor) to form Mo-molybdopterin guanine dinucleotide (Mo-MGD) cofactor.</text>
</comment>
<evidence type="ECO:0000256" key="6">
    <source>
        <dbReference type="ARBA" id="ARBA00023134"/>
    </source>
</evidence>
<dbReference type="Gene3D" id="3.90.550.10">
    <property type="entry name" value="Spore Coat Polysaccharide Biosynthesis Protein SpsA, Chain A"/>
    <property type="match status" value="1"/>
</dbReference>
<dbReference type="GO" id="GO:1902758">
    <property type="term" value="P:bis(molybdopterin guanine dinucleotide)molybdenum biosynthetic process"/>
    <property type="evidence" value="ECO:0007669"/>
    <property type="project" value="TreeGrafter"/>
</dbReference>